<dbReference type="Gene3D" id="2.80.10.50">
    <property type="match status" value="1"/>
</dbReference>
<dbReference type="GO" id="GO:0000272">
    <property type="term" value="P:polysaccharide catabolic process"/>
    <property type="evidence" value="ECO:0007669"/>
    <property type="project" value="InterPro"/>
</dbReference>
<keyword evidence="3 4" id="KW-0326">Glycosidase</keyword>
<evidence type="ECO:0000256" key="3">
    <source>
        <dbReference type="ARBA" id="ARBA00023295"/>
    </source>
</evidence>
<keyword evidence="2 4" id="KW-0378">Hydrolase</keyword>
<dbReference type="AlphaFoldDB" id="A0A834Z6M3"/>
<gene>
    <name evidence="7" type="ORF">HHK36_015677</name>
</gene>
<keyword evidence="8" id="KW-1185">Reference proteome</keyword>
<evidence type="ECO:0000256" key="2">
    <source>
        <dbReference type="ARBA" id="ARBA00022801"/>
    </source>
</evidence>
<feature type="chain" id="PRO_5032887913" description="Glycoside hydrolase family 5 domain-containing protein" evidence="5">
    <location>
        <begin position="22"/>
        <end position="611"/>
    </location>
</feature>
<dbReference type="GO" id="GO:0004553">
    <property type="term" value="F:hydrolase activity, hydrolyzing O-glycosyl compounds"/>
    <property type="evidence" value="ECO:0007669"/>
    <property type="project" value="InterPro"/>
</dbReference>
<dbReference type="PANTHER" id="PTHR31263">
    <property type="entry name" value="CELLULASE FAMILY PROTEIN (AFU_ORTHOLOGUE AFUA_5G14560)"/>
    <property type="match status" value="1"/>
</dbReference>
<dbReference type="InterPro" id="IPR017853">
    <property type="entry name" value="GH"/>
</dbReference>
<keyword evidence="5" id="KW-0732">Signal</keyword>
<name>A0A834Z6M3_TETSI</name>
<protein>
    <recommendedName>
        <fullName evidence="6">Glycoside hydrolase family 5 domain-containing protein</fullName>
    </recommendedName>
</protein>
<feature type="domain" description="Glycoside hydrolase family 5" evidence="6">
    <location>
        <begin position="65"/>
        <end position="348"/>
    </location>
</feature>
<dbReference type="Gene3D" id="3.20.20.80">
    <property type="entry name" value="Glycosidases"/>
    <property type="match status" value="1"/>
</dbReference>
<evidence type="ECO:0000256" key="4">
    <source>
        <dbReference type="RuleBase" id="RU361153"/>
    </source>
</evidence>
<dbReference type="Proteomes" id="UP000655225">
    <property type="component" value="Unassembled WGS sequence"/>
</dbReference>
<evidence type="ECO:0000313" key="7">
    <source>
        <dbReference type="EMBL" id="KAF8399806.1"/>
    </source>
</evidence>
<dbReference type="Pfam" id="PF00150">
    <property type="entry name" value="Cellulase"/>
    <property type="match status" value="1"/>
</dbReference>
<dbReference type="PANTHER" id="PTHR31263:SF44">
    <property type="entry name" value="OS04G0481200 PROTEIN"/>
    <property type="match status" value="1"/>
</dbReference>
<sequence>MTKLFLFALLLFLTIFPNVLLQRPAMALPLSTDSRWIVDESGQRVKLACVNWASHLETMVAEGLSKQPLDDISKRIVSMGFNCVRLTWPLFLVTNDSFASVTVRQSFQSLGLLESVAGIQANNPSMLDLPLIQAYQVVVSNLGDNNLMVILDNHISKPGWCCSNFDGNGFFGDRYFAPDLWLKGLTRMAAMFNGVTCVVGMSLRNELRGSKQNISDWYRYMEQGAEAVHSSNPDVLIILSGLNYDKDLSFLVKQPVDLTFTGKLVFEVHWYSFSDGKAWETGNANQVCGSVVNNMMRKGGFLLEQGWPLFLSEFGVDQRGSNVNDNRYLNCFFGVAAELDLDWALWTLVGSYSLREGVMGMDETYGLLTWSWCGTRNSSFLQRISALQSPFQGTFVYLVISSHTLDRYNAIVDIFNEFRDCGVVICEIGYTPTLWPGLSNARVHKIIFHPSTGLCVRRNSGMEPLKLGSCSESDAWTYTPQKLLYIKGTYYCLQADGLGKPAKLTIICTQPGTKWEMISDSKMHLSTKLADDSTVCLDIDSSNTIITNPCKCLSRDQTCDPGSQWFKLANSTRSTTSTKLSLSKNLLWNSLRKYLFGLESLGLQDERRSSQ</sequence>
<dbReference type="OrthoDB" id="442731at2759"/>
<evidence type="ECO:0000259" key="6">
    <source>
        <dbReference type="Pfam" id="PF00150"/>
    </source>
</evidence>
<evidence type="ECO:0000256" key="5">
    <source>
        <dbReference type="SAM" id="SignalP"/>
    </source>
</evidence>
<dbReference type="SUPFAM" id="SSF51445">
    <property type="entry name" value="(Trans)glycosidases"/>
    <property type="match status" value="1"/>
</dbReference>
<dbReference type="InterPro" id="IPR035992">
    <property type="entry name" value="Ricin_B-like_lectins"/>
</dbReference>
<dbReference type="InterPro" id="IPR001547">
    <property type="entry name" value="Glyco_hydro_5"/>
</dbReference>
<dbReference type="OMA" id="TWSDWRS"/>
<evidence type="ECO:0000313" key="8">
    <source>
        <dbReference type="Proteomes" id="UP000655225"/>
    </source>
</evidence>
<feature type="signal peptide" evidence="5">
    <location>
        <begin position="1"/>
        <end position="21"/>
    </location>
</feature>
<proteinExistence type="inferred from homology"/>
<reference evidence="7 8" key="1">
    <citation type="submission" date="2020-04" db="EMBL/GenBank/DDBJ databases">
        <title>Plant Genome Project.</title>
        <authorList>
            <person name="Zhang R.-G."/>
        </authorList>
    </citation>
    <scope>NUCLEOTIDE SEQUENCE [LARGE SCALE GENOMIC DNA]</scope>
    <source>
        <strain evidence="7">YNK0</strain>
        <tissue evidence="7">Leaf</tissue>
    </source>
</reference>
<organism evidence="7 8">
    <name type="scientific">Tetracentron sinense</name>
    <name type="common">Spur-leaf</name>
    <dbReference type="NCBI Taxonomy" id="13715"/>
    <lineage>
        <taxon>Eukaryota</taxon>
        <taxon>Viridiplantae</taxon>
        <taxon>Streptophyta</taxon>
        <taxon>Embryophyta</taxon>
        <taxon>Tracheophyta</taxon>
        <taxon>Spermatophyta</taxon>
        <taxon>Magnoliopsida</taxon>
        <taxon>Trochodendrales</taxon>
        <taxon>Trochodendraceae</taxon>
        <taxon>Tetracentron</taxon>
    </lineage>
</organism>
<comment type="caution">
    <text evidence="7">The sequence shown here is derived from an EMBL/GenBank/DDBJ whole genome shotgun (WGS) entry which is preliminary data.</text>
</comment>
<accession>A0A834Z6M3</accession>
<evidence type="ECO:0000256" key="1">
    <source>
        <dbReference type="ARBA" id="ARBA00005641"/>
    </source>
</evidence>
<comment type="similarity">
    <text evidence="1 4">Belongs to the glycosyl hydrolase 5 (cellulase A) family.</text>
</comment>
<dbReference type="EMBL" id="JABCRI010000010">
    <property type="protein sequence ID" value="KAF8399806.1"/>
    <property type="molecule type" value="Genomic_DNA"/>
</dbReference>
<dbReference type="SUPFAM" id="SSF50370">
    <property type="entry name" value="Ricin B-like lectins"/>
    <property type="match status" value="1"/>
</dbReference>